<evidence type="ECO:0000256" key="1">
    <source>
        <dbReference type="ARBA" id="ARBA00005964"/>
    </source>
</evidence>
<keyword evidence="4" id="KW-1133">Transmembrane helix</keyword>
<dbReference type="InterPro" id="IPR019819">
    <property type="entry name" value="Carboxylesterase_B_CS"/>
</dbReference>
<keyword evidence="4" id="KW-0812">Transmembrane</keyword>
<protein>
    <recommendedName>
        <fullName evidence="3">Carboxylic ester hydrolase</fullName>
        <ecNumber evidence="3">3.1.1.-</ecNumber>
    </recommendedName>
</protein>
<evidence type="ECO:0000256" key="2">
    <source>
        <dbReference type="ARBA" id="ARBA00022801"/>
    </source>
</evidence>
<dbReference type="InterPro" id="IPR002018">
    <property type="entry name" value="CarbesteraseB"/>
</dbReference>
<accession>A0A8H6XU70</accession>
<comment type="caution">
    <text evidence="6">The sequence shown here is derived from an EMBL/GenBank/DDBJ whole genome shotgun (WGS) entry which is preliminary data.</text>
</comment>
<dbReference type="SUPFAM" id="SSF53474">
    <property type="entry name" value="alpha/beta-Hydrolases"/>
    <property type="match status" value="1"/>
</dbReference>
<dbReference type="PANTHER" id="PTHR11559">
    <property type="entry name" value="CARBOXYLESTERASE"/>
    <property type="match status" value="1"/>
</dbReference>
<feature type="domain" description="Carboxylesterase type B" evidence="5">
    <location>
        <begin position="44"/>
        <end position="491"/>
    </location>
</feature>
<organism evidence="6 7">
    <name type="scientific">Mycena sanguinolenta</name>
    <dbReference type="NCBI Taxonomy" id="230812"/>
    <lineage>
        <taxon>Eukaryota</taxon>
        <taxon>Fungi</taxon>
        <taxon>Dikarya</taxon>
        <taxon>Basidiomycota</taxon>
        <taxon>Agaricomycotina</taxon>
        <taxon>Agaricomycetes</taxon>
        <taxon>Agaricomycetidae</taxon>
        <taxon>Agaricales</taxon>
        <taxon>Marasmiineae</taxon>
        <taxon>Mycenaceae</taxon>
        <taxon>Mycena</taxon>
    </lineage>
</organism>
<keyword evidence="7" id="KW-1185">Reference proteome</keyword>
<keyword evidence="4" id="KW-0472">Membrane</keyword>
<dbReference type="EC" id="3.1.1.-" evidence="3"/>
<feature type="transmembrane region" description="Helical" evidence="4">
    <location>
        <begin position="21"/>
        <end position="40"/>
    </location>
</feature>
<evidence type="ECO:0000313" key="7">
    <source>
        <dbReference type="Proteomes" id="UP000623467"/>
    </source>
</evidence>
<evidence type="ECO:0000256" key="3">
    <source>
        <dbReference type="RuleBase" id="RU361235"/>
    </source>
</evidence>
<evidence type="ECO:0000313" key="6">
    <source>
        <dbReference type="EMBL" id="KAF7346477.1"/>
    </source>
</evidence>
<evidence type="ECO:0000259" key="5">
    <source>
        <dbReference type="Pfam" id="PF00135"/>
    </source>
</evidence>
<dbReference type="EMBL" id="JACAZH010000019">
    <property type="protein sequence ID" value="KAF7346477.1"/>
    <property type="molecule type" value="Genomic_DNA"/>
</dbReference>
<reference evidence="6" key="1">
    <citation type="submission" date="2020-05" db="EMBL/GenBank/DDBJ databases">
        <title>Mycena genomes resolve the evolution of fungal bioluminescence.</title>
        <authorList>
            <person name="Tsai I.J."/>
        </authorList>
    </citation>
    <scope>NUCLEOTIDE SEQUENCE</scope>
    <source>
        <strain evidence="6">160909Yilan</strain>
    </source>
</reference>
<keyword evidence="2 3" id="KW-0378">Hydrolase</keyword>
<dbReference type="OrthoDB" id="408631at2759"/>
<comment type="similarity">
    <text evidence="1 3">Belongs to the type-B carboxylesterase/lipase family.</text>
</comment>
<gene>
    <name evidence="6" type="ORF">MSAN_01875800</name>
</gene>
<dbReference type="InterPro" id="IPR019826">
    <property type="entry name" value="Carboxylesterase_B_AS"/>
</dbReference>
<evidence type="ECO:0000256" key="4">
    <source>
        <dbReference type="SAM" id="Phobius"/>
    </source>
</evidence>
<proteinExistence type="inferred from homology"/>
<dbReference type="Gene3D" id="3.40.50.1820">
    <property type="entry name" value="alpha/beta hydrolase"/>
    <property type="match status" value="1"/>
</dbReference>
<name>A0A8H6XU70_9AGAR</name>
<dbReference type="InterPro" id="IPR029058">
    <property type="entry name" value="AB_hydrolase_fold"/>
</dbReference>
<dbReference type="Pfam" id="PF00135">
    <property type="entry name" value="COesterase"/>
    <property type="match status" value="1"/>
</dbReference>
<dbReference type="AlphaFoldDB" id="A0A8H6XU70"/>
<dbReference type="InterPro" id="IPR050309">
    <property type="entry name" value="Type-B_Carboxylest/Lipase"/>
</dbReference>
<dbReference type="PROSITE" id="PS00122">
    <property type="entry name" value="CARBOXYLESTERASE_B_1"/>
    <property type="match status" value="1"/>
</dbReference>
<dbReference type="Proteomes" id="UP000623467">
    <property type="component" value="Unassembled WGS sequence"/>
</dbReference>
<dbReference type="GO" id="GO:0016787">
    <property type="term" value="F:hydrolase activity"/>
    <property type="evidence" value="ECO:0007669"/>
    <property type="project" value="UniProtKB-KW"/>
</dbReference>
<sequence length="536" mass="58153">MSLGALSKVYVTMAFASLRNFLHAALIFGYALAVVAGPVVDLGYAQYEGVVDTNLKITSFLGIRYAAAPTGSLRWQAPTPPSKIVGVQRSQEPPQCFQGSEGMSPINPLAVRDVQQSEDCLFLNVYSPALNSSLPTIVWIHGGGYDAGAASFYNGSELVQEANNEIVVVVIQYRLGLFGFLAGQEVKDRGVANAGLRDQDFALRWVNKNIHKFGGDSDRVAIWGQSAGAGSVIQHIVARNGKTSPKLFRAAMTSSTFLGFQYDYNGEVPQAVFNLVATQAGCNVTSPLDCLRGLDSATLAEINLNLITDAFFTTSMFYPVVDGSFIMQSPTDALAQGELNTDILLSVTNANEGALFINQTGDYDVADYVRNLFPLLGSEESSSVASLYESFGSSIDQLDAIVAESLLVCPTYLLLNAFSGKSYKGEYAIPPALHGDDMINYFPTFDEFGLVEGFNNTDFINAFTQGFLSFAVNLDPNVKVRPSIAPVWRKWSRGAETEMLFNKTELNTPDIAPVNTSSALLTRCDFWKSKHYLIGQ</sequence>
<dbReference type="PROSITE" id="PS00941">
    <property type="entry name" value="CARBOXYLESTERASE_B_2"/>
    <property type="match status" value="1"/>
</dbReference>